<evidence type="ECO:0000313" key="2">
    <source>
        <dbReference type="EMBL" id="KIH52999.1"/>
    </source>
</evidence>
<proteinExistence type="predicted"/>
<accession>A0A0C2G278</accession>
<organism evidence="2 3">
    <name type="scientific">Ancylostoma duodenale</name>
    <dbReference type="NCBI Taxonomy" id="51022"/>
    <lineage>
        <taxon>Eukaryota</taxon>
        <taxon>Metazoa</taxon>
        <taxon>Ecdysozoa</taxon>
        <taxon>Nematoda</taxon>
        <taxon>Chromadorea</taxon>
        <taxon>Rhabditida</taxon>
        <taxon>Rhabditina</taxon>
        <taxon>Rhabditomorpha</taxon>
        <taxon>Strongyloidea</taxon>
        <taxon>Ancylostomatidae</taxon>
        <taxon>Ancylostomatinae</taxon>
        <taxon>Ancylostoma</taxon>
    </lineage>
</organism>
<protein>
    <submittedName>
        <fullName evidence="2">Uncharacterized protein</fullName>
    </submittedName>
</protein>
<dbReference type="PANTHER" id="PTHR46238:SF8">
    <property type="entry name" value="ENDONUCLEASE_EXONUCLEASE_PHOSPHATASE DOMAIN-CONTAINING PROTEIN"/>
    <property type="match status" value="1"/>
</dbReference>
<dbReference type="OrthoDB" id="5854359at2759"/>
<dbReference type="EMBL" id="KN742281">
    <property type="protein sequence ID" value="KIH52999.1"/>
    <property type="molecule type" value="Genomic_DNA"/>
</dbReference>
<evidence type="ECO:0000313" key="3">
    <source>
        <dbReference type="Proteomes" id="UP000054047"/>
    </source>
</evidence>
<evidence type="ECO:0000256" key="1">
    <source>
        <dbReference type="SAM" id="MobiDB-lite"/>
    </source>
</evidence>
<dbReference type="Proteomes" id="UP000054047">
    <property type="component" value="Unassembled WGS sequence"/>
</dbReference>
<feature type="region of interest" description="Disordered" evidence="1">
    <location>
        <begin position="83"/>
        <end position="104"/>
    </location>
</feature>
<keyword evidence="3" id="KW-1185">Reference proteome</keyword>
<dbReference type="PANTHER" id="PTHR46238">
    <property type="entry name" value="REVERSE TRANSCRIPTASE DOMAIN-CONTAINING PROTEIN"/>
    <property type="match status" value="1"/>
</dbReference>
<sequence>MDVTLKDRVSNEVVRSAFGVAPISDKKREARLRWFGQVQGREGGSVAKTALILVVKGIRPPGTPKTHWLDCVKSDMAEVQLTTREASDRNKWKKRCSTADPTTM</sequence>
<reference evidence="2 3" key="1">
    <citation type="submission" date="2013-12" db="EMBL/GenBank/DDBJ databases">
        <title>Draft genome of the parsitic nematode Ancylostoma duodenale.</title>
        <authorList>
            <person name="Mitreva M."/>
        </authorList>
    </citation>
    <scope>NUCLEOTIDE SEQUENCE [LARGE SCALE GENOMIC DNA]</scope>
    <source>
        <strain evidence="2 3">Zhejiang</strain>
    </source>
</reference>
<dbReference type="AlphaFoldDB" id="A0A0C2G278"/>
<name>A0A0C2G278_9BILA</name>
<gene>
    <name evidence="2" type="ORF">ANCDUO_16883</name>
</gene>